<dbReference type="SUPFAM" id="SSF103473">
    <property type="entry name" value="MFS general substrate transporter"/>
    <property type="match status" value="1"/>
</dbReference>
<feature type="transmembrane region" description="Helical" evidence="8">
    <location>
        <begin position="448"/>
        <end position="466"/>
    </location>
</feature>
<feature type="transmembrane region" description="Helical" evidence="8">
    <location>
        <begin position="316"/>
        <end position="336"/>
    </location>
</feature>
<evidence type="ECO:0000313" key="11">
    <source>
        <dbReference type="Proteomes" id="UP000258309"/>
    </source>
</evidence>
<accession>A0A3E2H7D4</accession>
<evidence type="ECO:0000256" key="6">
    <source>
        <dbReference type="ARBA" id="ARBA00023136"/>
    </source>
</evidence>
<feature type="transmembrane region" description="Helical" evidence="8">
    <location>
        <begin position="412"/>
        <end position="436"/>
    </location>
</feature>
<dbReference type="PROSITE" id="PS50850">
    <property type="entry name" value="MFS"/>
    <property type="match status" value="1"/>
</dbReference>
<dbReference type="InterPro" id="IPR005828">
    <property type="entry name" value="MFS_sugar_transport-like"/>
</dbReference>
<evidence type="ECO:0000256" key="7">
    <source>
        <dbReference type="RuleBase" id="RU003346"/>
    </source>
</evidence>
<sequence length="525" mass="58072">MAPAHQQIVIPETSLWANRKCLLLCCMVSMANMQYGFDSAAIGALQAMPGFLKVFGYVDPTSPLGYGIDSTVQRLITSLLTLGSFISSLVAGSFAGYLGRRHALWLACVINAIACSIQIGTTSKGVLYFGRLILGLANGFFVTFSNVYTAEAAPQHLRGMVVALFAYWVNIGSILGAVVDNYTQTRLDKGSYRIPLGCLYIVPAILAVVLFFVPESPRWLLHKGRDEQARAAFEKIRGDSTEPQYLELEWAEMLRGVEEEKKLANGIGFMDMFKGANLRRTLLCYAMIACQSASGIWFLIAYQTYFLQIAGITKSFQFSIMNTCIGFLGVNVGMYAMRHWIGRRTINIIGAVACGLCQLATAVSWTVKPNSQSTGNVLVAFTAVFFFFYNGCVGAASYPVATEVVSSRLRTWTVGTATSIGYILAWLVGFCTPYFINPTDLNWGPQYGYIWFGSNALCVVFFIFFLPEMKGRSLEELDEIFEARVATWEFSKYQCIIKDEAAHDVEEKTGKVLEKAENIDHVEVV</sequence>
<dbReference type="InterPro" id="IPR050360">
    <property type="entry name" value="MFS_Sugar_Transporters"/>
</dbReference>
<dbReference type="Gene3D" id="1.20.1250.20">
    <property type="entry name" value="MFS general substrate transporter like domains"/>
    <property type="match status" value="1"/>
</dbReference>
<dbReference type="FunFam" id="1.20.1250.20:FF:000078">
    <property type="entry name" value="MFS maltose transporter, putative"/>
    <property type="match status" value="1"/>
</dbReference>
<gene>
    <name evidence="10" type="ORF">B7463_g7021</name>
</gene>
<dbReference type="Proteomes" id="UP000258309">
    <property type="component" value="Unassembled WGS sequence"/>
</dbReference>
<feature type="transmembrane region" description="Helical" evidence="8">
    <location>
        <begin position="71"/>
        <end position="91"/>
    </location>
</feature>
<evidence type="ECO:0000256" key="4">
    <source>
        <dbReference type="ARBA" id="ARBA00022692"/>
    </source>
</evidence>
<dbReference type="InterPro" id="IPR020846">
    <property type="entry name" value="MFS_dom"/>
</dbReference>
<evidence type="ECO:0000259" key="9">
    <source>
        <dbReference type="PROSITE" id="PS50850"/>
    </source>
</evidence>
<keyword evidence="5 8" id="KW-1133">Transmembrane helix</keyword>
<dbReference type="PANTHER" id="PTHR48022:SF10">
    <property type="entry name" value="MAJOR FACILITATOR SUPERFAMILY (MFS) PROFILE DOMAIN-CONTAINING PROTEIN"/>
    <property type="match status" value="1"/>
</dbReference>
<name>A0A3E2H7D4_SCYLI</name>
<dbReference type="AlphaFoldDB" id="A0A3E2H7D4"/>
<dbReference type="InterPro" id="IPR005829">
    <property type="entry name" value="Sugar_transporter_CS"/>
</dbReference>
<dbReference type="InterPro" id="IPR003663">
    <property type="entry name" value="Sugar/inositol_transpt"/>
</dbReference>
<dbReference type="InterPro" id="IPR036259">
    <property type="entry name" value="MFS_trans_sf"/>
</dbReference>
<dbReference type="OrthoDB" id="6612291at2759"/>
<feature type="transmembrane region" description="Helical" evidence="8">
    <location>
        <begin position="379"/>
        <end position="400"/>
    </location>
</feature>
<evidence type="ECO:0000256" key="1">
    <source>
        <dbReference type="ARBA" id="ARBA00004141"/>
    </source>
</evidence>
<evidence type="ECO:0000256" key="2">
    <source>
        <dbReference type="ARBA" id="ARBA00010992"/>
    </source>
</evidence>
<feature type="transmembrane region" description="Helical" evidence="8">
    <location>
        <begin position="126"/>
        <end position="148"/>
    </location>
</feature>
<feature type="non-terminal residue" evidence="10">
    <location>
        <position position="1"/>
    </location>
</feature>
<comment type="subcellular location">
    <subcellularLocation>
        <location evidence="1">Membrane</location>
        <topology evidence="1">Multi-pass membrane protein</topology>
    </subcellularLocation>
</comment>
<feature type="transmembrane region" description="Helical" evidence="8">
    <location>
        <begin position="160"/>
        <end position="179"/>
    </location>
</feature>
<dbReference type="PANTHER" id="PTHR48022">
    <property type="entry name" value="PLASTIDIC GLUCOSE TRANSPORTER 4"/>
    <property type="match status" value="1"/>
</dbReference>
<dbReference type="Pfam" id="PF00083">
    <property type="entry name" value="Sugar_tr"/>
    <property type="match status" value="1"/>
</dbReference>
<feature type="transmembrane region" description="Helical" evidence="8">
    <location>
        <begin position="282"/>
        <end position="304"/>
    </location>
</feature>
<dbReference type="PROSITE" id="PS00217">
    <property type="entry name" value="SUGAR_TRANSPORT_2"/>
    <property type="match status" value="1"/>
</dbReference>
<keyword evidence="4 8" id="KW-0812">Transmembrane</keyword>
<feature type="domain" description="Major facilitator superfamily (MFS) profile" evidence="9">
    <location>
        <begin position="24"/>
        <end position="470"/>
    </location>
</feature>
<dbReference type="GO" id="GO:0016020">
    <property type="term" value="C:membrane"/>
    <property type="evidence" value="ECO:0007669"/>
    <property type="project" value="UniProtKB-SubCell"/>
</dbReference>
<feature type="non-terminal residue" evidence="10">
    <location>
        <position position="525"/>
    </location>
</feature>
<organism evidence="10 11">
    <name type="scientific">Scytalidium lignicola</name>
    <name type="common">Hyphomycete</name>
    <dbReference type="NCBI Taxonomy" id="5539"/>
    <lineage>
        <taxon>Eukaryota</taxon>
        <taxon>Fungi</taxon>
        <taxon>Dikarya</taxon>
        <taxon>Ascomycota</taxon>
        <taxon>Pezizomycotina</taxon>
        <taxon>Leotiomycetes</taxon>
        <taxon>Leotiomycetes incertae sedis</taxon>
        <taxon>Scytalidium</taxon>
    </lineage>
</organism>
<feature type="transmembrane region" description="Helical" evidence="8">
    <location>
        <begin position="103"/>
        <end position="120"/>
    </location>
</feature>
<dbReference type="GO" id="GO:0005351">
    <property type="term" value="F:carbohydrate:proton symporter activity"/>
    <property type="evidence" value="ECO:0007669"/>
    <property type="project" value="TreeGrafter"/>
</dbReference>
<reference evidence="10 11" key="1">
    <citation type="submission" date="2018-05" db="EMBL/GenBank/DDBJ databases">
        <title>Draft genome sequence of Scytalidium lignicola DSM 105466, a ubiquitous saprotrophic fungus.</title>
        <authorList>
            <person name="Buettner E."/>
            <person name="Gebauer A.M."/>
            <person name="Hofrichter M."/>
            <person name="Liers C."/>
            <person name="Kellner H."/>
        </authorList>
    </citation>
    <scope>NUCLEOTIDE SEQUENCE [LARGE SCALE GENOMIC DNA]</scope>
    <source>
        <strain evidence="10 11">DSM 105466</strain>
    </source>
</reference>
<comment type="caution">
    <text evidence="10">The sequence shown here is derived from an EMBL/GenBank/DDBJ whole genome shotgun (WGS) entry which is preliminary data.</text>
</comment>
<evidence type="ECO:0000256" key="3">
    <source>
        <dbReference type="ARBA" id="ARBA00022448"/>
    </source>
</evidence>
<comment type="similarity">
    <text evidence="2 7">Belongs to the major facilitator superfamily. Sugar transporter (TC 2.A.1.1) family.</text>
</comment>
<keyword evidence="11" id="KW-1185">Reference proteome</keyword>
<evidence type="ECO:0000256" key="8">
    <source>
        <dbReference type="SAM" id="Phobius"/>
    </source>
</evidence>
<dbReference type="EMBL" id="NCSJ02000132">
    <property type="protein sequence ID" value="RFU29316.1"/>
    <property type="molecule type" value="Genomic_DNA"/>
</dbReference>
<evidence type="ECO:0000313" key="10">
    <source>
        <dbReference type="EMBL" id="RFU29316.1"/>
    </source>
</evidence>
<evidence type="ECO:0000256" key="5">
    <source>
        <dbReference type="ARBA" id="ARBA00022989"/>
    </source>
</evidence>
<protein>
    <recommendedName>
        <fullName evidence="9">Major facilitator superfamily (MFS) profile domain-containing protein</fullName>
    </recommendedName>
</protein>
<feature type="transmembrane region" description="Helical" evidence="8">
    <location>
        <begin position="191"/>
        <end position="213"/>
    </location>
</feature>
<keyword evidence="3 7" id="KW-0813">Transport</keyword>
<proteinExistence type="inferred from homology"/>
<dbReference type="OMA" id="FAYWVNI"/>
<keyword evidence="6 8" id="KW-0472">Membrane</keyword>
<feature type="transmembrane region" description="Helical" evidence="8">
    <location>
        <begin position="348"/>
        <end position="367"/>
    </location>
</feature>
<dbReference type="NCBIfam" id="TIGR00879">
    <property type="entry name" value="SP"/>
    <property type="match status" value="1"/>
</dbReference>